<evidence type="ECO:0000256" key="1">
    <source>
        <dbReference type="ARBA" id="ARBA00005010"/>
    </source>
</evidence>
<name>A0A2T5FU33_9SPHN</name>
<dbReference type="InterPro" id="IPR006367">
    <property type="entry name" value="Sirohaem_synthase_N"/>
</dbReference>
<dbReference type="PANTHER" id="PTHR35330">
    <property type="entry name" value="SIROHEME BIOSYNTHESIS PROTEIN MET8"/>
    <property type="match status" value="1"/>
</dbReference>
<evidence type="ECO:0000313" key="9">
    <source>
        <dbReference type="Proteomes" id="UP000244162"/>
    </source>
</evidence>
<evidence type="ECO:0000256" key="5">
    <source>
        <dbReference type="ARBA" id="ARBA00023244"/>
    </source>
</evidence>
<dbReference type="SUPFAM" id="SSF75615">
    <property type="entry name" value="Siroheme synthase middle domains-like"/>
    <property type="match status" value="1"/>
</dbReference>
<gene>
    <name evidence="8" type="ORF">CLG96_16810</name>
</gene>
<dbReference type="InterPro" id="IPR036291">
    <property type="entry name" value="NAD(P)-bd_dom_sf"/>
</dbReference>
<feature type="region of interest" description="Disordered" evidence="7">
    <location>
        <begin position="1"/>
        <end position="39"/>
    </location>
</feature>
<comment type="catalytic activity">
    <reaction evidence="6">
        <text>precorrin-2 + NAD(+) = sirohydrochlorin + NADH + 2 H(+)</text>
        <dbReference type="Rhea" id="RHEA:15613"/>
        <dbReference type="ChEBI" id="CHEBI:15378"/>
        <dbReference type="ChEBI" id="CHEBI:57540"/>
        <dbReference type="ChEBI" id="CHEBI:57945"/>
        <dbReference type="ChEBI" id="CHEBI:58351"/>
        <dbReference type="ChEBI" id="CHEBI:58827"/>
        <dbReference type="EC" id="1.3.1.76"/>
    </reaction>
</comment>
<reference evidence="8 9" key="1">
    <citation type="submission" date="2017-09" db="EMBL/GenBank/DDBJ databases">
        <title>Sphingomonas panjinensis sp.nov., isolated from oil-contaminated soil.</title>
        <authorList>
            <person name="Wang L."/>
            <person name="Chen L."/>
        </authorList>
    </citation>
    <scope>NUCLEOTIDE SEQUENCE [LARGE SCALE GENOMIC DNA]</scope>
    <source>
        <strain evidence="8 9">FW-11</strain>
    </source>
</reference>
<dbReference type="EMBL" id="NWBU01000017">
    <property type="protein sequence ID" value="PTQ07805.1"/>
    <property type="molecule type" value="Genomic_DNA"/>
</dbReference>
<dbReference type="GO" id="GO:0043115">
    <property type="term" value="F:precorrin-2 dehydrogenase activity"/>
    <property type="evidence" value="ECO:0007669"/>
    <property type="project" value="UniProtKB-EC"/>
</dbReference>
<dbReference type="InterPro" id="IPR028161">
    <property type="entry name" value="Met8-like"/>
</dbReference>
<keyword evidence="3" id="KW-0560">Oxidoreductase</keyword>
<proteinExistence type="predicted"/>
<dbReference type="OrthoDB" id="9815856at2"/>
<keyword evidence="9" id="KW-1185">Reference proteome</keyword>
<evidence type="ECO:0000256" key="2">
    <source>
        <dbReference type="ARBA" id="ARBA00012400"/>
    </source>
</evidence>
<dbReference type="SUPFAM" id="SSF51735">
    <property type="entry name" value="NAD(P)-binding Rossmann-fold domains"/>
    <property type="match status" value="1"/>
</dbReference>
<keyword evidence="4" id="KW-0520">NAD</keyword>
<comment type="pathway">
    <text evidence="1">Porphyrin-containing compound metabolism; siroheme biosynthesis; sirohydrochlorin from precorrin-2: step 1/1.</text>
</comment>
<evidence type="ECO:0000256" key="6">
    <source>
        <dbReference type="ARBA" id="ARBA00047561"/>
    </source>
</evidence>
<sequence>MIAATRRASSRPISRSRSNGPISPIRSGTSSRRSDPEDATHSLPIFVTLCDRPVILLGDGTAAAAKRRLLERAGARIVGEAAEAPLAIVAIEEEDAAKAAVARLRARGILINAVDRPALCDFTLPAIVDRDPVLIAIGTGGASAGLAKALRQRIEAMLPAGLGRLAAALHAARAAIRARWPEPDARRRAIDAALDPGGLLDPLTEHGTEDVAGWIASGSCGAAQERALIRIRSADPDDLTLRDARLLGRADRLYHRADVPGTILSRARADAERITGEMPSCDPGPGLTLDIAWDRAWDRT</sequence>
<feature type="compositionally biased region" description="Low complexity" evidence="7">
    <location>
        <begin position="1"/>
        <end position="27"/>
    </location>
</feature>
<accession>A0A2T5FU33</accession>
<dbReference type="Gene3D" id="3.40.50.720">
    <property type="entry name" value="NAD(P)-binding Rossmann-like Domain"/>
    <property type="match status" value="1"/>
</dbReference>
<comment type="caution">
    <text evidence="8">The sequence shown here is derived from an EMBL/GenBank/DDBJ whole genome shotgun (WGS) entry which is preliminary data.</text>
</comment>
<dbReference type="NCBIfam" id="TIGR01470">
    <property type="entry name" value="cysG_Nterm"/>
    <property type="match status" value="1"/>
</dbReference>
<dbReference type="AlphaFoldDB" id="A0A2T5FU33"/>
<organism evidence="8 9">
    <name type="scientific">Sphingomonas oleivorans</name>
    <dbReference type="NCBI Taxonomy" id="1735121"/>
    <lineage>
        <taxon>Bacteria</taxon>
        <taxon>Pseudomonadati</taxon>
        <taxon>Pseudomonadota</taxon>
        <taxon>Alphaproteobacteria</taxon>
        <taxon>Sphingomonadales</taxon>
        <taxon>Sphingomonadaceae</taxon>
        <taxon>Sphingomonas</taxon>
    </lineage>
</organism>
<dbReference type="EC" id="1.3.1.76" evidence="2"/>
<dbReference type="GO" id="GO:0004325">
    <property type="term" value="F:ferrochelatase activity"/>
    <property type="evidence" value="ECO:0007669"/>
    <property type="project" value="InterPro"/>
</dbReference>
<evidence type="ECO:0000256" key="4">
    <source>
        <dbReference type="ARBA" id="ARBA00023027"/>
    </source>
</evidence>
<dbReference type="UniPathway" id="UPA00262">
    <property type="reaction ID" value="UER00222"/>
</dbReference>
<protein>
    <recommendedName>
        <fullName evidence="2">precorrin-2 dehydrogenase</fullName>
        <ecNumber evidence="2">1.3.1.76</ecNumber>
    </recommendedName>
</protein>
<dbReference type="Gene3D" id="3.30.160.110">
    <property type="entry name" value="Siroheme synthase, domain 2"/>
    <property type="match status" value="1"/>
</dbReference>
<evidence type="ECO:0000256" key="7">
    <source>
        <dbReference type="SAM" id="MobiDB-lite"/>
    </source>
</evidence>
<dbReference type="Pfam" id="PF13241">
    <property type="entry name" value="NAD_binding_7"/>
    <property type="match status" value="1"/>
</dbReference>
<evidence type="ECO:0000313" key="8">
    <source>
        <dbReference type="EMBL" id="PTQ07805.1"/>
    </source>
</evidence>
<evidence type="ECO:0000256" key="3">
    <source>
        <dbReference type="ARBA" id="ARBA00023002"/>
    </source>
</evidence>
<keyword evidence="5" id="KW-0627">Porphyrin biosynthesis</keyword>
<dbReference type="Proteomes" id="UP000244162">
    <property type="component" value="Unassembled WGS sequence"/>
</dbReference>
<dbReference type="PANTHER" id="PTHR35330:SF1">
    <property type="entry name" value="SIROHEME BIOSYNTHESIS PROTEIN MET8"/>
    <property type="match status" value="1"/>
</dbReference>
<dbReference type="GO" id="GO:0019354">
    <property type="term" value="P:siroheme biosynthetic process"/>
    <property type="evidence" value="ECO:0007669"/>
    <property type="project" value="UniProtKB-UniPathway"/>
</dbReference>